<feature type="region of interest" description="Disordered" evidence="1">
    <location>
        <begin position="59"/>
        <end position="84"/>
    </location>
</feature>
<feature type="compositionally biased region" description="Basic residues" evidence="1">
    <location>
        <begin position="299"/>
        <end position="315"/>
    </location>
</feature>
<dbReference type="EMBL" id="JARJCN010000022">
    <property type="protein sequence ID" value="KAJ7090404.1"/>
    <property type="molecule type" value="Genomic_DNA"/>
</dbReference>
<feature type="region of interest" description="Disordered" evidence="1">
    <location>
        <begin position="287"/>
        <end position="315"/>
    </location>
</feature>
<comment type="caution">
    <text evidence="2">The sequence shown here is derived from an EMBL/GenBank/DDBJ whole genome shotgun (WGS) entry which is preliminary data.</text>
</comment>
<organism evidence="2 3">
    <name type="scientific">Mycena belliarum</name>
    <dbReference type="NCBI Taxonomy" id="1033014"/>
    <lineage>
        <taxon>Eukaryota</taxon>
        <taxon>Fungi</taxon>
        <taxon>Dikarya</taxon>
        <taxon>Basidiomycota</taxon>
        <taxon>Agaricomycotina</taxon>
        <taxon>Agaricomycetes</taxon>
        <taxon>Agaricomycetidae</taxon>
        <taxon>Agaricales</taxon>
        <taxon>Marasmiineae</taxon>
        <taxon>Mycenaceae</taxon>
        <taxon>Mycena</taxon>
    </lineage>
</organism>
<evidence type="ECO:0000313" key="3">
    <source>
        <dbReference type="Proteomes" id="UP001222325"/>
    </source>
</evidence>
<feature type="compositionally biased region" description="Basic residues" evidence="1">
    <location>
        <begin position="147"/>
        <end position="163"/>
    </location>
</feature>
<gene>
    <name evidence="2" type="ORF">B0H15DRAFT_948892</name>
</gene>
<dbReference type="AlphaFoldDB" id="A0AAD6XRR7"/>
<proteinExistence type="predicted"/>
<feature type="region of interest" description="Disordered" evidence="1">
    <location>
        <begin position="1"/>
        <end position="44"/>
    </location>
</feature>
<feature type="region of interest" description="Disordered" evidence="1">
    <location>
        <begin position="145"/>
        <end position="170"/>
    </location>
</feature>
<dbReference type="Proteomes" id="UP001222325">
    <property type="component" value="Unassembled WGS sequence"/>
</dbReference>
<reference evidence="2" key="1">
    <citation type="submission" date="2023-03" db="EMBL/GenBank/DDBJ databases">
        <title>Massive genome expansion in bonnet fungi (Mycena s.s.) driven by repeated elements and novel gene families across ecological guilds.</title>
        <authorList>
            <consortium name="Lawrence Berkeley National Laboratory"/>
            <person name="Harder C.B."/>
            <person name="Miyauchi S."/>
            <person name="Viragh M."/>
            <person name="Kuo A."/>
            <person name="Thoen E."/>
            <person name="Andreopoulos B."/>
            <person name="Lu D."/>
            <person name="Skrede I."/>
            <person name="Drula E."/>
            <person name="Henrissat B."/>
            <person name="Morin E."/>
            <person name="Kohler A."/>
            <person name="Barry K."/>
            <person name="LaButti K."/>
            <person name="Morin E."/>
            <person name="Salamov A."/>
            <person name="Lipzen A."/>
            <person name="Mereny Z."/>
            <person name="Hegedus B."/>
            <person name="Baldrian P."/>
            <person name="Stursova M."/>
            <person name="Weitz H."/>
            <person name="Taylor A."/>
            <person name="Grigoriev I.V."/>
            <person name="Nagy L.G."/>
            <person name="Martin F."/>
            <person name="Kauserud H."/>
        </authorList>
    </citation>
    <scope>NUCLEOTIDE SEQUENCE</scope>
    <source>
        <strain evidence="2">CBHHK173m</strain>
    </source>
</reference>
<keyword evidence="3" id="KW-1185">Reference proteome</keyword>
<accession>A0AAD6XRR7</accession>
<sequence length="315" mass="33379">MIPNESEAAQVSLEAPSQAPAHPSLKSQSKERSVPLPLPPLLARTQYNRVAKSGARLESAPLHASRMHPTQKSPASHAGLAPSRKVGASASIRFGDERSGAAPARTLRALYGASRKDTRYGPRSGARVPAVDPVIVMAVVLPQQGPGRRRNARSVRVAPRRSGRPPTGARDEVCSALHAGSLVRALPTQVSAARPGIGVCLESVPPARSSAQVTLHEAECSRAILAPCYSAPRAKSAPAFRLAVGRRNTATTKGLVSQIRIASPCARAEFRGSSIWDMAAKRSSAVDPVCKRMQPARRAPSRHKSRARRGSARSV</sequence>
<protein>
    <submittedName>
        <fullName evidence="2">Uncharacterized protein</fullName>
    </submittedName>
</protein>
<evidence type="ECO:0000256" key="1">
    <source>
        <dbReference type="SAM" id="MobiDB-lite"/>
    </source>
</evidence>
<evidence type="ECO:0000313" key="2">
    <source>
        <dbReference type="EMBL" id="KAJ7090404.1"/>
    </source>
</evidence>
<name>A0AAD6XRR7_9AGAR</name>